<gene>
    <name evidence="1" type="ORF">ENI26_14130</name>
</gene>
<reference evidence="1" key="1">
    <citation type="journal article" date="2020" name="mSystems">
        <title>Genome- and Community-Level Interaction Insights into Carbon Utilization and Element Cycling Functions of Hydrothermarchaeota in Hydrothermal Sediment.</title>
        <authorList>
            <person name="Zhou Z."/>
            <person name="Liu Y."/>
            <person name="Xu W."/>
            <person name="Pan J."/>
            <person name="Luo Z.H."/>
            <person name="Li M."/>
        </authorList>
    </citation>
    <scope>NUCLEOTIDE SEQUENCE [LARGE SCALE GENOMIC DNA]</scope>
    <source>
        <strain evidence="1">HyVt-380</strain>
    </source>
</reference>
<evidence type="ECO:0000313" key="1">
    <source>
        <dbReference type="EMBL" id="HEC75484.1"/>
    </source>
</evidence>
<dbReference type="AlphaFoldDB" id="A0A7C1W1W6"/>
<dbReference type="Proteomes" id="UP000886384">
    <property type="component" value="Unassembled WGS sequence"/>
</dbReference>
<comment type="caution">
    <text evidence="1">The sequence shown here is derived from an EMBL/GenBank/DDBJ whole genome shotgun (WGS) entry which is preliminary data.</text>
</comment>
<accession>A0A7C1W1W6</accession>
<name>A0A7C1W1W6_9GAMM</name>
<protein>
    <submittedName>
        <fullName evidence="1">Uncharacterized protein</fullName>
    </submittedName>
</protein>
<proteinExistence type="predicted"/>
<dbReference type="EMBL" id="DRHY01000331">
    <property type="protein sequence ID" value="HEC75484.1"/>
    <property type="molecule type" value="Genomic_DNA"/>
</dbReference>
<sequence>MSLSIADVKTLLDSVAKQAENIKELGFDANTTGYDNNRTTVLAGDISVAADLATAFEDNIAAKAGWPTLFRERFNAINKNVGLDAFLLAQDERLHAHLRDILGLPVNFKGLFPSKDPNEASIVLGNVAVTGSGVGTFTSGPDTLVNKFGKSWLRLRVINQVTGVAAITATIIGTKLDGSAQSIGSITIPAASAVDFLVSIGVLAVEADHYHTVTNITFTGGTAGDDFQVETVLERSIAL</sequence>
<organism evidence="1">
    <name type="scientific">Methylophaga aminisulfidivorans</name>
    <dbReference type="NCBI Taxonomy" id="230105"/>
    <lineage>
        <taxon>Bacteria</taxon>
        <taxon>Pseudomonadati</taxon>
        <taxon>Pseudomonadota</taxon>
        <taxon>Gammaproteobacteria</taxon>
        <taxon>Thiotrichales</taxon>
        <taxon>Piscirickettsiaceae</taxon>
        <taxon>Methylophaga</taxon>
    </lineage>
</organism>